<comment type="caution">
    <text evidence="2">The sequence shown here is derived from an EMBL/GenBank/DDBJ whole genome shotgun (WGS) entry which is preliminary data.</text>
</comment>
<dbReference type="AlphaFoldDB" id="A0A317WIZ5"/>
<dbReference type="GeneID" id="37050231"/>
<proteinExistence type="predicted"/>
<dbReference type="EMBL" id="MSFU01000001">
    <property type="protein sequence ID" value="PWY85252.1"/>
    <property type="molecule type" value="Genomic_DNA"/>
</dbReference>
<evidence type="ECO:0000256" key="1">
    <source>
        <dbReference type="SAM" id="MobiDB-lite"/>
    </source>
</evidence>
<feature type="region of interest" description="Disordered" evidence="1">
    <location>
        <begin position="120"/>
        <end position="141"/>
    </location>
</feature>
<organism evidence="2 3">
    <name type="scientific">Aspergillus eucalypticola (strain CBS 122712 / IBT 29274)</name>
    <dbReference type="NCBI Taxonomy" id="1448314"/>
    <lineage>
        <taxon>Eukaryota</taxon>
        <taxon>Fungi</taxon>
        <taxon>Dikarya</taxon>
        <taxon>Ascomycota</taxon>
        <taxon>Pezizomycotina</taxon>
        <taxon>Eurotiomycetes</taxon>
        <taxon>Eurotiomycetidae</taxon>
        <taxon>Eurotiales</taxon>
        <taxon>Aspergillaceae</taxon>
        <taxon>Aspergillus</taxon>
        <taxon>Aspergillus subgen. Circumdati</taxon>
    </lineage>
</organism>
<name>A0A317WIZ5_ASPEC</name>
<feature type="compositionally biased region" description="Basic residues" evidence="1">
    <location>
        <begin position="39"/>
        <end position="69"/>
    </location>
</feature>
<feature type="region of interest" description="Disordered" evidence="1">
    <location>
        <begin position="20"/>
        <end position="77"/>
    </location>
</feature>
<evidence type="ECO:0000313" key="2">
    <source>
        <dbReference type="EMBL" id="PWY85252.1"/>
    </source>
</evidence>
<evidence type="ECO:0000313" key="3">
    <source>
        <dbReference type="Proteomes" id="UP000246171"/>
    </source>
</evidence>
<sequence length="141" mass="15993">MGNPTGFILPNGFLVMSAIERSPKKRASKQPIVENRQKESRKKKEKRKKENTKVKMKKRKNKGSAKGRTIRTMEQPFLFSPPFPPPFSLKMCHYDLPGLDLGVQLTSGFLGYPNRDVLFGDMASPSQPDSPHSRRIPSHTQ</sequence>
<protein>
    <submittedName>
        <fullName evidence="2">Uncharacterized protein</fullName>
    </submittedName>
</protein>
<dbReference type="Proteomes" id="UP000246171">
    <property type="component" value="Unassembled WGS sequence"/>
</dbReference>
<gene>
    <name evidence="2" type="ORF">BO83DRAFT_3314</name>
</gene>
<keyword evidence="3" id="KW-1185">Reference proteome</keyword>
<reference evidence="2" key="1">
    <citation type="submission" date="2016-12" db="EMBL/GenBank/DDBJ databases">
        <title>The genomes of Aspergillus section Nigri reveals drivers in fungal speciation.</title>
        <authorList>
            <consortium name="DOE Joint Genome Institute"/>
            <person name="Vesth T.C."/>
            <person name="Nybo J."/>
            <person name="Theobald S."/>
            <person name="Brandl J."/>
            <person name="Frisvad J.C."/>
            <person name="Nielsen K.F."/>
            <person name="Lyhne E.K."/>
            <person name="Kogle M.E."/>
            <person name="Kuo A."/>
            <person name="Riley R."/>
            <person name="Clum A."/>
            <person name="Nolan M."/>
            <person name="Lipzen A."/>
            <person name="Salamov A."/>
            <person name="Henrissat B."/>
            <person name="Wiebenga A."/>
            <person name="De vries R.P."/>
            <person name="Grigoriev I.V."/>
            <person name="Mortensen U.H."/>
            <person name="Andersen M.R."/>
            <person name="Baker S.E."/>
        </authorList>
    </citation>
    <scope>NUCLEOTIDE SEQUENCE</scope>
    <source>
        <strain evidence="2">CBS 122712</strain>
    </source>
</reference>
<dbReference type="VEuPathDB" id="FungiDB:BO83DRAFT_3314"/>
<accession>A0A317WIZ5</accession>
<dbReference type="RefSeq" id="XP_025393172.1">
    <property type="nucleotide sequence ID" value="XM_025528269.1"/>
</dbReference>